<evidence type="ECO:0000256" key="9">
    <source>
        <dbReference type="ARBA" id="ARBA00023125"/>
    </source>
</evidence>
<evidence type="ECO:0000256" key="2">
    <source>
        <dbReference type="ARBA" id="ARBA00007957"/>
    </source>
</evidence>
<dbReference type="Pfam" id="PF01475">
    <property type="entry name" value="FUR"/>
    <property type="match status" value="1"/>
</dbReference>
<comment type="caution">
    <text evidence="11">The sequence shown here is derived from an EMBL/GenBank/DDBJ whole genome shotgun (WGS) entry which is preliminary data.</text>
</comment>
<evidence type="ECO:0000256" key="8">
    <source>
        <dbReference type="ARBA" id="ARBA00023015"/>
    </source>
</evidence>
<evidence type="ECO:0000256" key="4">
    <source>
        <dbReference type="ARBA" id="ARBA00022490"/>
    </source>
</evidence>
<comment type="similarity">
    <text evidence="2">Belongs to the Fur family.</text>
</comment>
<keyword evidence="10" id="KW-0804">Transcription</keyword>
<keyword evidence="4" id="KW-0963">Cytoplasm</keyword>
<keyword evidence="8" id="KW-0805">Transcription regulation</keyword>
<sequence length="136" mass="15018">MRGSALGNQRSTRQRRELLTLFQTCDDFVSARSLHAAAEAAGIMIGLTTVYRTLRILEADGGADVIRDLNGERLYRPRPDGRHQHYVVCRECGLSRAVEAEQVERWARSVAATTGFTGIDHVVELTGVCGDCGRKE</sequence>
<keyword evidence="7" id="KW-0862">Zinc</keyword>
<reference evidence="12" key="1">
    <citation type="journal article" date="2019" name="Int. J. Syst. Evol. Microbiol.">
        <title>The Global Catalogue of Microorganisms (GCM) 10K type strain sequencing project: providing services to taxonomists for standard genome sequencing and annotation.</title>
        <authorList>
            <consortium name="The Broad Institute Genomics Platform"/>
            <consortium name="The Broad Institute Genome Sequencing Center for Infectious Disease"/>
            <person name="Wu L."/>
            <person name="Ma J."/>
        </authorList>
    </citation>
    <scope>NUCLEOTIDE SEQUENCE [LARGE SCALE GENOMIC DNA]</scope>
    <source>
        <strain evidence="12">JCM 18410</strain>
    </source>
</reference>
<dbReference type="InterPro" id="IPR043135">
    <property type="entry name" value="Fur_C"/>
</dbReference>
<dbReference type="CDD" id="cd07153">
    <property type="entry name" value="Fur_like"/>
    <property type="match status" value="1"/>
</dbReference>
<gene>
    <name evidence="11" type="ORF">GCM10023336_40770</name>
</gene>
<evidence type="ECO:0000256" key="3">
    <source>
        <dbReference type="ARBA" id="ARBA00011738"/>
    </source>
</evidence>
<accession>A0ABP9KT39</accession>
<dbReference type="EMBL" id="BAABKC010000058">
    <property type="protein sequence ID" value="GAA5062431.1"/>
    <property type="molecule type" value="Genomic_DNA"/>
</dbReference>
<dbReference type="InterPro" id="IPR002481">
    <property type="entry name" value="FUR"/>
</dbReference>
<dbReference type="RefSeq" id="WP_345669637.1">
    <property type="nucleotide sequence ID" value="NZ_BAABKC010000058.1"/>
</dbReference>
<keyword evidence="12" id="KW-1185">Reference proteome</keyword>
<dbReference type="PANTHER" id="PTHR33202:SF2">
    <property type="entry name" value="FERRIC UPTAKE REGULATION PROTEIN"/>
    <property type="match status" value="1"/>
</dbReference>
<dbReference type="Proteomes" id="UP001500124">
    <property type="component" value="Unassembled WGS sequence"/>
</dbReference>
<keyword evidence="5" id="KW-0678">Repressor</keyword>
<dbReference type="Gene3D" id="3.30.1490.190">
    <property type="match status" value="1"/>
</dbReference>
<dbReference type="SUPFAM" id="SSF46785">
    <property type="entry name" value="Winged helix' DNA-binding domain"/>
    <property type="match status" value="1"/>
</dbReference>
<evidence type="ECO:0000313" key="12">
    <source>
        <dbReference type="Proteomes" id="UP001500124"/>
    </source>
</evidence>
<dbReference type="Gene3D" id="1.10.10.10">
    <property type="entry name" value="Winged helix-like DNA-binding domain superfamily/Winged helix DNA-binding domain"/>
    <property type="match status" value="1"/>
</dbReference>
<dbReference type="InterPro" id="IPR036390">
    <property type="entry name" value="WH_DNA-bd_sf"/>
</dbReference>
<organism evidence="11 12">
    <name type="scientific">Streptomyces similanensis</name>
    <dbReference type="NCBI Taxonomy" id="1274988"/>
    <lineage>
        <taxon>Bacteria</taxon>
        <taxon>Bacillati</taxon>
        <taxon>Actinomycetota</taxon>
        <taxon>Actinomycetes</taxon>
        <taxon>Kitasatosporales</taxon>
        <taxon>Streptomycetaceae</taxon>
        <taxon>Streptomyces</taxon>
    </lineage>
</organism>
<dbReference type="InterPro" id="IPR036388">
    <property type="entry name" value="WH-like_DNA-bd_sf"/>
</dbReference>
<evidence type="ECO:0000256" key="1">
    <source>
        <dbReference type="ARBA" id="ARBA00004496"/>
    </source>
</evidence>
<keyword evidence="9" id="KW-0238">DNA-binding</keyword>
<proteinExistence type="inferred from homology"/>
<evidence type="ECO:0000313" key="11">
    <source>
        <dbReference type="EMBL" id="GAA5062431.1"/>
    </source>
</evidence>
<evidence type="ECO:0000256" key="6">
    <source>
        <dbReference type="ARBA" id="ARBA00022723"/>
    </source>
</evidence>
<comment type="subcellular location">
    <subcellularLocation>
        <location evidence="1">Cytoplasm</location>
    </subcellularLocation>
</comment>
<keyword evidence="6" id="KW-0479">Metal-binding</keyword>
<evidence type="ECO:0000256" key="5">
    <source>
        <dbReference type="ARBA" id="ARBA00022491"/>
    </source>
</evidence>
<evidence type="ECO:0000256" key="10">
    <source>
        <dbReference type="ARBA" id="ARBA00023163"/>
    </source>
</evidence>
<protein>
    <submittedName>
        <fullName evidence="11">Fur family transcriptional regulator</fullName>
    </submittedName>
</protein>
<name>A0ABP9KT39_9ACTN</name>
<dbReference type="PANTHER" id="PTHR33202">
    <property type="entry name" value="ZINC UPTAKE REGULATION PROTEIN"/>
    <property type="match status" value="1"/>
</dbReference>
<comment type="subunit">
    <text evidence="3">Homodimer.</text>
</comment>
<evidence type="ECO:0000256" key="7">
    <source>
        <dbReference type="ARBA" id="ARBA00022833"/>
    </source>
</evidence>